<dbReference type="PROSITE" id="PS00639">
    <property type="entry name" value="THIOL_PROTEASE_HIS"/>
    <property type="match status" value="1"/>
</dbReference>
<keyword evidence="4" id="KW-0788">Thiol protease</keyword>
<dbReference type="FunFam" id="3.90.70.10:FF:000006">
    <property type="entry name" value="Cathepsin S"/>
    <property type="match status" value="1"/>
</dbReference>
<feature type="domain" description="Cathepsin propeptide inhibitor" evidence="7">
    <location>
        <begin position="27"/>
        <end position="87"/>
    </location>
</feature>
<evidence type="ECO:0000259" key="6">
    <source>
        <dbReference type="SMART" id="SM00645"/>
    </source>
</evidence>
<dbReference type="InterPro" id="IPR025660">
    <property type="entry name" value="Pept_his_AS"/>
</dbReference>
<dbReference type="GO" id="GO:0006508">
    <property type="term" value="P:proteolysis"/>
    <property type="evidence" value="ECO:0007669"/>
    <property type="project" value="UniProtKB-KW"/>
</dbReference>
<comment type="similarity">
    <text evidence="1">Belongs to the peptidase C1 family.</text>
</comment>
<evidence type="ECO:0000313" key="8">
    <source>
        <dbReference type="EMBL" id="KAH7646659.1"/>
    </source>
</evidence>
<reference evidence="8" key="2">
    <citation type="journal article" date="2021" name="World Allergy Organ. J.">
        <title>Chromosome-level assembly of Dermatophagoides farinae genome and transcriptome reveals two novel allergens Der f 37 and Der f 39.</title>
        <authorList>
            <person name="Chen J."/>
            <person name="Cai Z."/>
            <person name="Fan D."/>
            <person name="Hu J."/>
            <person name="Hou Y."/>
            <person name="He Y."/>
            <person name="Zhang Z."/>
            <person name="Zhao Z."/>
            <person name="Gao P."/>
            <person name="Hu W."/>
            <person name="Sun J."/>
            <person name="Li J."/>
            <person name="Ji K."/>
        </authorList>
    </citation>
    <scope>NUCLEOTIDE SEQUENCE</scope>
    <source>
        <strain evidence="8">JKM2019</strain>
    </source>
</reference>
<dbReference type="InterPro" id="IPR039417">
    <property type="entry name" value="Peptidase_C1A_papain-like"/>
</dbReference>
<evidence type="ECO:0000256" key="3">
    <source>
        <dbReference type="ARBA" id="ARBA00022801"/>
    </source>
</evidence>
<feature type="signal peptide" evidence="5">
    <location>
        <begin position="1"/>
        <end position="20"/>
    </location>
</feature>
<protein>
    <submittedName>
        <fullName evidence="8">Dead/deah box helicase and papain domain containing protein</fullName>
    </submittedName>
</protein>
<dbReference type="SMART" id="SM00645">
    <property type="entry name" value="Pept_C1"/>
    <property type="match status" value="1"/>
</dbReference>
<dbReference type="InterPro" id="IPR013201">
    <property type="entry name" value="Prot_inhib_I29"/>
</dbReference>
<sequence length="327" mass="37163">MPPLLLLISVQFLLCQTSLSLSIENDWIEFKKTFNRSYGSLKEEQIRMENFQRNLETIRKHNALYDQGLSSYQLGINQFADWTHDEYLRLIGPKKHWKSIRNFHKSSSQIYTDNNVDDLPDEIDWTKKGVVTPVRSMGDCGSGYAFGPVQALEIELSVQQVVDCSIDVWNNGCEGGLIDNSFEYILKNHHEIDTEKSYPYVGPKSPGCRAKNKTIGSTMKNYVDLRRFDELTMQNAVAKVGPVAIQIDADSKHFMLYKSGVYDYEDCNMLFLDHGMTVVGYGTLNGQQYWKVKNSMGTTWGVDGYLLIARNKDNLCGVASTPSYPVV</sequence>
<dbReference type="Gene3D" id="3.90.70.10">
    <property type="entry name" value="Cysteine proteinases"/>
    <property type="match status" value="1"/>
</dbReference>
<dbReference type="CDD" id="cd02248">
    <property type="entry name" value="Peptidase_C1A"/>
    <property type="match status" value="1"/>
</dbReference>
<dbReference type="SMART" id="SM00848">
    <property type="entry name" value="Inhibitor_I29"/>
    <property type="match status" value="1"/>
</dbReference>
<evidence type="ECO:0000256" key="4">
    <source>
        <dbReference type="ARBA" id="ARBA00022807"/>
    </source>
</evidence>
<keyword evidence="8" id="KW-0067">ATP-binding</keyword>
<evidence type="ECO:0000259" key="7">
    <source>
        <dbReference type="SMART" id="SM00848"/>
    </source>
</evidence>
<keyword evidence="3" id="KW-0378">Hydrolase</keyword>
<accession>A0A9D4SLD8</accession>
<dbReference type="SUPFAM" id="SSF54001">
    <property type="entry name" value="Cysteine proteinases"/>
    <property type="match status" value="1"/>
</dbReference>
<feature type="chain" id="PRO_5038658408" evidence="5">
    <location>
        <begin position="21"/>
        <end position="327"/>
    </location>
</feature>
<name>A0A9D4SLD8_DERFA</name>
<dbReference type="InterPro" id="IPR013128">
    <property type="entry name" value="Peptidase_C1A"/>
</dbReference>
<dbReference type="PANTHER" id="PTHR12411">
    <property type="entry name" value="CYSTEINE PROTEASE FAMILY C1-RELATED"/>
    <property type="match status" value="1"/>
</dbReference>
<dbReference type="InterPro" id="IPR000668">
    <property type="entry name" value="Peptidase_C1A_C"/>
</dbReference>
<dbReference type="EMBL" id="SDOV01000001">
    <property type="protein sequence ID" value="KAH7646659.1"/>
    <property type="molecule type" value="Genomic_DNA"/>
</dbReference>
<dbReference type="Proteomes" id="UP000828236">
    <property type="component" value="Unassembled WGS sequence"/>
</dbReference>
<organism evidence="8">
    <name type="scientific">Dermatophagoides farinae</name>
    <name type="common">American house dust mite</name>
    <dbReference type="NCBI Taxonomy" id="6954"/>
    <lineage>
        <taxon>Eukaryota</taxon>
        <taxon>Metazoa</taxon>
        <taxon>Ecdysozoa</taxon>
        <taxon>Arthropoda</taxon>
        <taxon>Chelicerata</taxon>
        <taxon>Arachnida</taxon>
        <taxon>Acari</taxon>
        <taxon>Acariformes</taxon>
        <taxon>Sarcoptiformes</taxon>
        <taxon>Astigmata</taxon>
        <taxon>Psoroptidia</taxon>
        <taxon>Analgoidea</taxon>
        <taxon>Pyroglyphidae</taxon>
        <taxon>Dermatophagoidinae</taxon>
        <taxon>Dermatophagoides</taxon>
    </lineage>
</organism>
<gene>
    <name evidence="8" type="ORF">HUG17_2197</name>
</gene>
<dbReference type="GO" id="GO:0004386">
    <property type="term" value="F:helicase activity"/>
    <property type="evidence" value="ECO:0007669"/>
    <property type="project" value="UniProtKB-KW"/>
</dbReference>
<keyword evidence="5" id="KW-0732">Signal</keyword>
<evidence type="ECO:0000256" key="1">
    <source>
        <dbReference type="ARBA" id="ARBA00008455"/>
    </source>
</evidence>
<proteinExistence type="inferred from homology"/>
<dbReference type="GO" id="GO:0008234">
    <property type="term" value="F:cysteine-type peptidase activity"/>
    <property type="evidence" value="ECO:0007669"/>
    <property type="project" value="UniProtKB-KW"/>
</dbReference>
<dbReference type="Pfam" id="PF00112">
    <property type="entry name" value="Peptidase_C1"/>
    <property type="match status" value="1"/>
</dbReference>
<dbReference type="AlphaFoldDB" id="A0A9D4SLD8"/>
<keyword evidence="2" id="KW-0645">Protease</keyword>
<reference evidence="8" key="1">
    <citation type="submission" date="2020-06" db="EMBL/GenBank/DDBJ databases">
        <authorList>
            <person name="Ji K."/>
            <person name="Li J."/>
        </authorList>
    </citation>
    <scope>NUCLEOTIDE SEQUENCE</scope>
    <source>
        <strain evidence="8">JKM2019</strain>
        <tissue evidence="8">Whole body</tissue>
    </source>
</reference>
<dbReference type="Pfam" id="PF08246">
    <property type="entry name" value="Inhibitor_I29"/>
    <property type="match status" value="1"/>
</dbReference>
<evidence type="ECO:0000256" key="2">
    <source>
        <dbReference type="ARBA" id="ARBA00022670"/>
    </source>
</evidence>
<keyword evidence="8" id="KW-0547">Nucleotide-binding</keyword>
<feature type="domain" description="Peptidase C1A papain C-terminal" evidence="6">
    <location>
        <begin position="119"/>
        <end position="326"/>
    </location>
</feature>
<evidence type="ECO:0000256" key="5">
    <source>
        <dbReference type="SAM" id="SignalP"/>
    </source>
</evidence>
<comment type="caution">
    <text evidence="8">The sequence shown here is derived from an EMBL/GenBank/DDBJ whole genome shotgun (WGS) entry which is preliminary data.</text>
</comment>
<keyword evidence="8" id="KW-0347">Helicase</keyword>
<dbReference type="InterPro" id="IPR038765">
    <property type="entry name" value="Papain-like_cys_pep_sf"/>
</dbReference>